<dbReference type="EMBL" id="CAJVPT010014694">
    <property type="protein sequence ID" value="CAG8606634.1"/>
    <property type="molecule type" value="Genomic_DNA"/>
</dbReference>
<organism evidence="1 2">
    <name type="scientific">Acaulospora colombiana</name>
    <dbReference type="NCBI Taxonomy" id="27376"/>
    <lineage>
        <taxon>Eukaryota</taxon>
        <taxon>Fungi</taxon>
        <taxon>Fungi incertae sedis</taxon>
        <taxon>Mucoromycota</taxon>
        <taxon>Glomeromycotina</taxon>
        <taxon>Glomeromycetes</taxon>
        <taxon>Diversisporales</taxon>
        <taxon>Acaulosporaceae</taxon>
        <taxon>Acaulospora</taxon>
    </lineage>
</organism>
<proteinExistence type="predicted"/>
<protein>
    <submittedName>
        <fullName evidence="1">14951_t:CDS:1</fullName>
    </submittedName>
</protein>
<sequence>MSYAPDQDALRQQQIRAQQRPYAPSPYYLAAHAAAVNKLGAGRPAQAISGSNTNLAEDNIPESRALTEGRLGKKPPTSLKGLFTKDLKEIMYGLGDEAPAADTADLMEDILVEYLDETITGAGAGGGKTIQTEDLRRVLQGPGDERKLARLEELILLQIEIKKARAINGLEAGARNLGD</sequence>
<reference evidence="1" key="1">
    <citation type="submission" date="2021-06" db="EMBL/GenBank/DDBJ databases">
        <authorList>
            <person name="Kallberg Y."/>
            <person name="Tangrot J."/>
            <person name="Rosling A."/>
        </authorList>
    </citation>
    <scope>NUCLEOTIDE SEQUENCE</scope>
    <source>
        <strain evidence="1">CL356</strain>
    </source>
</reference>
<evidence type="ECO:0000313" key="2">
    <source>
        <dbReference type="Proteomes" id="UP000789525"/>
    </source>
</evidence>
<dbReference type="Proteomes" id="UP000789525">
    <property type="component" value="Unassembled WGS sequence"/>
</dbReference>
<gene>
    <name evidence="1" type="ORF">ACOLOM_LOCUS6875</name>
</gene>
<comment type="caution">
    <text evidence="1">The sequence shown here is derived from an EMBL/GenBank/DDBJ whole genome shotgun (WGS) entry which is preliminary data.</text>
</comment>
<accession>A0ACA9MR30</accession>
<keyword evidence="2" id="KW-1185">Reference proteome</keyword>
<evidence type="ECO:0000313" key="1">
    <source>
        <dbReference type="EMBL" id="CAG8606634.1"/>
    </source>
</evidence>
<name>A0ACA9MR30_9GLOM</name>